<accession>H5TF73</accession>
<comment type="caution">
    <text evidence="3">The sequence shown here is derived from an EMBL/GenBank/DDBJ whole genome shotgun (WGS) entry which is preliminary data.</text>
</comment>
<dbReference type="AlphaFoldDB" id="H5TF73"/>
<organism evidence="3 4">
    <name type="scientific">Glaciecola punicea ACAM 611</name>
    <dbReference type="NCBI Taxonomy" id="1121923"/>
    <lineage>
        <taxon>Bacteria</taxon>
        <taxon>Pseudomonadati</taxon>
        <taxon>Pseudomonadota</taxon>
        <taxon>Gammaproteobacteria</taxon>
        <taxon>Alteromonadales</taxon>
        <taxon>Alteromonadaceae</taxon>
        <taxon>Glaciecola</taxon>
    </lineage>
</organism>
<keyword evidence="2" id="KW-0472">Membrane</keyword>
<dbReference type="Proteomes" id="UP000053586">
    <property type="component" value="Unassembled WGS sequence"/>
</dbReference>
<evidence type="ECO:0000256" key="1">
    <source>
        <dbReference type="SAM" id="MobiDB-lite"/>
    </source>
</evidence>
<keyword evidence="4" id="KW-1185">Reference proteome</keyword>
<feature type="region of interest" description="Disordered" evidence="1">
    <location>
        <begin position="207"/>
        <end position="228"/>
    </location>
</feature>
<sequence>MRLHVAQYTRLPFIIVVGVLLLVFLVDFMQRVWRPLNPQEVNISQFSENATQVETAFKQPAYLAQWLQGNEQEQDQADVVTNNDSELAAEVVAMPGSTALNNENVRIRAIFISGNKDGNKAGSKAGNKAGNNTTNNTKSKAVAVAEVQNTETGEVSRVLLRTADTISAWKVSLIEVNQVLLTKNNAAEDAAGPPQIALYVFEPIASAQKTDEPTNNGLTHNKKSGSGE</sequence>
<protein>
    <submittedName>
        <fullName evidence="3">Uncharacterized protein</fullName>
    </submittedName>
</protein>
<keyword evidence="2" id="KW-0812">Transmembrane</keyword>
<evidence type="ECO:0000256" key="2">
    <source>
        <dbReference type="SAM" id="Phobius"/>
    </source>
</evidence>
<keyword evidence="2" id="KW-1133">Transmembrane helix</keyword>
<gene>
    <name evidence="3" type="ORF">GPUN_2886</name>
</gene>
<dbReference type="RefSeq" id="WP_006007721.1">
    <property type="nucleotide sequence ID" value="NZ_BAET01000033.1"/>
</dbReference>
<feature type="transmembrane region" description="Helical" evidence="2">
    <location>
        <begin position="12"/>
        <end position="33"/>
    </location>
</feature>
<reference evidence="3 4" key="2">
    <citation type="journal article" date="2017" name="Antonie Van Leeuwenhoek">
        <title>Rhizobium rhizosphaerae sp. nov., a novel species isolated from rice rhizosphere.</title>
        <authorList>
            <person name="Zhao J.J."/>
            <person name="Zhang J."/>
            <person name="Zhang R.J."/>
            <person name="Zhang C.W."/>
            <person name="Yin H.Q."/>
            <person name="Zhang X.X."/>
        </authorList>
    </citation>
    <scope>NUCLEOTIDE SEQUENCE [LARGE SCALE GENOMIC DNA]</scope>
    <source>
        <strain evidence="3 4">ACAM 611</strain>
    </source>
</reference>
<name>H5TF73_9ALTE</name>
<evidence type="ECO:0000313" key="3">
    <source>
        <dbReference type="EMBL" id="GAB57000.1"/>
    </source>
</evidence>
<proteinExistence type="predicted"/>
<dbReference type="EMBL" id="BAET01000033">
    <property type="protein sequence ID" value="GAB57000.1"/>
    <property type="molecule type" value="Genomic_DNA"/>
</dbReference>
<evidence type="ECO:0000313" key="4">
    <source>
        <dbReference type="Proteomes" id="UP000053586"/>
    </source>
</evidence>
<reference evidence="3 4" key="1">
    <citation type="journal article" date="2012" name="J. Bacteriol.">
        <title>Genome sequence of proteorhodopsin-containing sea ice bacterium Glaciecola punicea ACAM 611T.</title>
        <authorList>
            <person name="Qin Q.-L."/>
            <person name="Xie B.-B."/>
            <person name="Shu Y.-L."/>
            <person name="Rong J.-C."/>
            <person name="Zhao D.-L."/>
            <person name="Zhang X.-Y."/>
            <person name="Chen X.-L."/>
            <person name="Zhou B.-C."/>
            <person name="Zhanga Y.-Z."/>
        </authorList>
    </citation>
    <scope>NUCLEOTIDE SEQUENCE [LARGE SCALE GENOMIC DNA]</scope>
    <source>
        <strain evidence="3 4">ACAM 611</strain>
    </source>
</reference>
<dbReference type="STRING" id="56804.BAE46_03215"/>